<protein>
    <submittedName>
        <fullName evidence="2">Uncharacterized protein</fullName>
    </submittedName>
</protein>
<evidence type="ECO:0000313" key="3">
    <source>
        <dbReference type="Proteomes" id="UP000051574"/>
    </source>
</evidence>
<gene>
    <name evidence="2" type="ORF">AMK59_4770</name>
</gene>
<accession>A0A0T6B5X7</accession>
<name>A0A0T6B5X7_9SCAR</name>
<sequence length="312" mass="35755">MRSLTQDDDSPDTIENDFQYLEAKYPDSDEEFLDVHYEENKFKETLDMFNDQQPNVTNKHNPGKLVVAHNLLATSEVIKAHTAKILNEVENDSIKSYVVIETPYESSHSFGEAKKLIDNKVNTSNYSEEEILSDKRDFSLEYSTDLNEDEVSRTESSLETDPEIIDLKEKRLVKDLLGKFSKSYPSISVTSVKQVEQHADITEDVECSEDKVVENTQEQEIDVIPSVKNLKQLFDKENSNSPTKRDSKQIYSLTARSLSIQFRQKLKSDDEASIPSEETTTTEKVADEEIEEILPLDITKNRIAFFEHLGNK</sequence>
<evidence type="ECO:0000256" key="1">
    <source>
        <dbReference type="SAM" id="MobiDB-lite"/>
    </source>
</evidence>
<evidence type="ECO:0000313" key="2">
    <source>
        <dbReference type="EMBL" id="KRT82247.1"/>
    </source>
</evidence>
<dbReference type="AlphaFoldDB" id="A0A0T6B5X7"/>
<feature type="region of interest" description="Disordered" evidence="1">
    <location>
        <begin position="267"/>
        <end position="287"/>
    </location>
</feature>
<dbReference type="OrthoDB" id="10072397at2759"/>
<organism evidence="2 3">
    <name type="scientific">Oryctes borbonicus</name>
    <dbReference type="NCBI Taxonomy" id="1629725"/>
    <lineage>
        <taxon>Eukaryota</taxon>
        <taxon>Metazoa</taxon>
        <taxon>Ecdysozoa</taxon>
        <taxon>Arthropoda</taxon>
        <taxon>Hexapoda</taxon>
        <taxon>Insecta</taxon>
        <taxon>Pterygota</taxon>
        <taxon>Neoptera</taxon>
        <taxon>Endopterygota</taxon>
        <taxon>Coleoptera</taxon>
        <taxon>Polyphaga</taxon>
        <taxon>Scarabaeiformia</taxon>
        <taxon>Scarabaeidae</taxon>
        <taxon>Dynastinae</taxon>
        <taxon>Oryctes</taxon>
    </lineage>
</organism>
<reference evidence="2 3" key="1">
    <citation type="submission" date="2015-09" db="EMBL/GenBank/DDBJ databases">
        <title>Draft genome of the scarab beetle Oryctes borbonicus.</title>
        <authorList>
            <person name="Meyer J.M."/>
            <person name="Markov G.V."/>
            <person name="Baskaran P."/>
            <person name="Herrmann M."/>
            <person name="Sommer R.J."/>
            <person name="Roedelsperger C."/>
        </authorList>
    </citation>
    <scope>NUCLEOTIDE SEQUENCE [LARGE SCALE GENOMIC DNA]</scope>
    <source>
        <strain evidence="2">OB123</strain>
        <tissue evidence="2">Whole animal</tissue>
    </source>
</reference>
<dbReference type="Proteomes" id="UP000051574">
    <property type="component" value="Unassembled WGS sequence"/>
</dbReference>
<keyword evidence="3" id="KW-1185">Reference proteome</keyword>
<comment type="caution">
    <text evidence="2">The sequence shown here is derived from an EMBL/GenBank/DDBJ whole genome shotgun (WGS) entry which is preliminary data.</text>
</comment>
<dbReference type="EMBL" id="LJIG01009854">
    <property type="protein sequence ID" value="KRT82247.1"/>
    <property type="molecule type" value="Genomic_DNA"/>
</dbReference>
<proteinExistence type="predicted"/>